<feature type="compositionally biased region" description="Low complexity" evidence="1">
    <location>
        <begin position="565"/>
        <end position="574"/>
    </location>
</feature>
<feature type="compositionally biased region" description="Basic and acidic residues" evidence="1">
    <location>
        <begin position="700"/>
        <end position="718"/>
    </location>
</feature>
<feature type="compositionally biased region" description="Basic and acidic residues" evidence="1">
    <location>
        <begin position="344"/>
        <end position="355"/>
    </location>
</feature>
<organism evidence="2">
    <name type="scientific">Magallana gigas</name>
    <name type="common">Pacific oyster</name>
    <name type="synonym">Crassostrea gigas</name>
    <dbReference type="NCBI Taxonomy" id="29159"/>
    <lineage>
        <taxon>Eukaryota</taxon>
        <taxon>Metazoa</taxon>
        <taxon>Spiralia</taxon>
        <taxon>Lophotrochozoa</taxon>
        <taxon>Mollusca</taxon>
        <taxon>Bivalvia</taxon>
        <taxon>Autobranchia</taxon>
        <taxon>Pteriomorphia</taxon>
        <taxon>Ostreida</taxon>
        <taxon>Ostreoidea</taxon>
        <taxon>Ostreidae</taxon>
        <taxon>Magallana</taxon>
    </lineage>
</organism>
<feature type="compositionally biased region" description="Acidic residues" evidence="1">
    <location>
        <begin position="162"/>
        <end position="201"/>
    </location>
</feature>
<feature type="compositionally biased region" description="Basic and acidic residues" evidence="1">
    <location>
        <begin position="546"/>
        <end position="564"/>
    </location>
</feature>
<evidence type="ECO:0000256" key="1">
    <source>
        <dbReference type="SAM" id="MobiDB-lite"/>
    </source>
</evidence>
<accession>K1QQK3</accession>
<feature type="compositionally biased region" description="Basic and acidic residues" evidence="1">
    <location>
        <begin position="652"/>
        <end position="667"/>
    </location>
</feature>
<dbReference type="InParanoid" id="K1QQK3"/>
<sequence length="789" mass="89063">MAEQKRAHLNRSMEKSFEDLLTGLDDEFEPDIDDIFTNYDHLPEKVTDATFNAMAFQKPKSPTPTSSRQKEEVEEDEPSPGKVQMEEDLDIQLPRVAKNTDPGIQSESEDEEHEPSNGELEFVSSNREGEEEGEGEVYDASKLILPSVGESSTDDTLLGNVELEEDEEEEEEDLEEDEEKEEEEEEKAESEDDSEGEDMEDQTQTKEEGKLRDQKDLTMFSGLDQDDSDPDIDKLVAECDFLPETVTDSTINAMVDRNRPLAKSYRQSQEEESDEQDEEETMETDSGPESSPPPPDSNHLDVDIGKQKTNLRKKGSLAKRRKPTRSTVRSALLSGEETLFVDSTEPKVEKTSRKDDEDDVFGQRTSTSSVEGAPTSPPAKKPSKVMVPLPGFGGPVPALRKRSEEQHEAEMAVDEPKKKDFRSYGVKLPVPQMSRKSELEDTPSKPVLRKVPRKDSAEKQETEVQYDVSSLKSVKKEARNSKADLESDVFFEKPALRQVARDDNKDRNSSSEMTFEKPALRNVSRPSLDKSNETDMKFEIPALKQVSRERGESDKSETDSDKTFSKPPLKSTPKPSEERSAPISPKTPEPKTFELPKNKTKSSSENKVPWLSRDNLKKTSTPLQENNDNSHSNQDEVRKRLSSVDTNGDLDIPSRERTPSKNDDTRENYVPSWQKAKDNRHASNPNLNFVTPSSNSDEPPDWKKALAEKRKTRRDSDTPVKPAPGVDSQDKGLPPWKKELAKKGMKPSVPVKTSADSKKVEPEWKQKAAEKRERIITHFKPEPDDEEKV</sequence>
<dbReference type="AlphaFoldDB" id="K1QQK3"/>
<reference evidence="2" key="1">
    <citation type="journal article" date="2012" name="Nature">
        <title>The oyster genome reveals stress adaptation and complexity of shell formation.</title>
        <authorList>
            <person name="Zhang G."/>
            <person name="Fang X."/>
            <person name="Guo X."/>
            <person name="Li L."/>
            <person name="Luo R."/>
            <person name="Xu F."/>
            <person name="Yang P."/>
            <person name="Zhang L."/>
            <person name="Wang X."/>
            <person name="Qi H."/>
            <person name="Xiong Z."/>
            <person name="Que H."/>
            <person name="Xie Y."/>
            <person name="Holland P.W."/>
            <person name="Paps J."/>
            <person name="Zhu Y."/>
            <person name="Wu F."/>
            <person name="Chen Y."/>
            <person name="Wang J."/>
            <person name="Peng C."/>
            <person name="Meng J."/>
            <person name="Yang L."/>
            <person name="Liu J."/>
            <person name="Wen B."/>
            <person name="Zhang N."/>
            <person name="Huang Z."/>
            <person name="Zhu Q."/>
            <person name="Feng Y."/>
            <person name="Mount A."/>
            <person name="Hedgecock D."/>
            <person name="Xu Z."/>
            <person name="Liu Y."/>
            <person name="Domazet-Loso T."/>
            <person name="Du Y."/>
            <person name="Sun X."/>
            <person name="Zhang S."/>
            <person name="Liu B."/>
            <person name="Cheng P."/>
            <person name="Jiang X."/>
            <person name="Li J."/>
            <person name="Fan D."/>
            <person name="Wang W."/>
            <person name="Fu W."/>
            <person name="Wang T."/>
            <person name="Wang B."/>
            <person name="Zhang J."/>
            <person name="Peng Z."/>
            <person name="Li Y."/>
            <person name="Li N."/>
            <person name="Wang J."/>
            <person name="Chen M."/>
            <person name="He Y."/>
            <person name="Tan F."/>
            <person name="Song X."/>
            <person name="Zheng Q."/>
            <person name="Huang R."/>
            <person name="Yang H."/>
            <person name="Du X."/>
            <person name="Chen L."/>
            <person name="Yang M."/>
            <person name="Gaffney P.M."/>
            <person name="Wang S."/>
            <person name="Luo L."/>
            <person name="She Z."/>
            <person name="Ming Y."/>
            <person name="Huang W."/>
            <person name="Zhang S."/>
            <person name="Huang B."/>
            <person name="Zhang Y."/>
            <person name="Qu T."/>
            <person name="Ni P."/>
            <person name="Miao G."/>
            <person name="Wang J."/>
            <person name="Wang Q."/>
            <person name="Steinberg C.E."/>
            <person name="Wang H."/>
            <person name="Li N."/>
            <person name="Qian L."/>
            <person name="Zhang G."/>
            <person name="Li Y."/>
            <person name="Yang H."/>
            <person name="Liu X."/>
            <person name="Wang J."/>
            <person name="Yin Y."/>
            <person name="Wang J."/>
        </authorList>
    </citation>
    <scope>NUCLEOTIDE SEQUENCE [LARGE SCALE GENOMIC DNA]</scope>
    <source>
        <strain evidence="2">05x7-T-G4-1.051#20</strain>
    </source>
</reference>
<feature type="compositionally biased region" description="Basic and acidic residues" evidence="1">
    <location>
        <begin position="474"/>
        <end position="519"/>
    </location>
</feature>
<name>K1QQK3_MAGGI</name>
<evidence type="ECO:0000313" key="2">
    <source>
        <dbReference type="EMBL" id="EKC23786.1"/>
    </source>
</evidence>
<feature type="compositionally biased region" description="Basic residues" evidence="1">
    <location>
        <begin position="309"/>
        <end position="324"/>
    </location>
</feature>
<feature type="region of interest" description="Disordered" evidence="1">
    <location>
        <begin position="50"/>
        <end position="231"/>
    </location>
</feature>
<feature type="compositionally biased region" description="Basic and acidic residues" evidence="1">
    <location>
        <begin position="453"/>
        <end position="462"/>
    </location>
</feature>
<protein>
    <submittedName>
        <fullName evidence="2">Uncharacterized protein</fullName>
    </submittedName>
</protein>
<feature type="region of interest" description="Disordered" evidence="1">
    <location>
        <begin position="243"/>
        <end position="789"/>
    </location>
</feature>
<feature type="compositionally biased region" description="Basic and acidic residues" evidence="1">
    <location>
        <begin position="588"/>
        <end position="597"/>
    </location>
</feature>
<feature type="compositionally biased region" description="Basic and acidic residues" evidence="1">
    <location>
        <begin position="203"/>
        <end position="216"/>
    </location>
</feature>
<dbReference type="EMBL" id="JH816155">
    <property type="protein sequence ID" value="EKC23786.1"/>
    <property type="molecule type" value="Genomic_DNA"/>
</dbReference>
<feature type="compositionally biased region" description="Basic and acidic residues" evidence="1">
    <location>
        <begin position="401"/>
        <end position="422"/>
    </location>
</feature>
<dbReference type="HOGENOM" id="CLU_355750_0_0_1"/>
<proteinExistence type="predicted"/>
<feature type="compositionally biased region" description="Basic and acidic residues" evidence="1">
    <location>
        <begin position="527"/>
        <end position="538"/>
    </location>
</feature>
<feature type="compositionally biased region" description="Polar residues" evidence="1">
    <location>
        <begin position="618"/>
        <end position="632"/>
    </location>
</feature>
<gene>
    <name evidence="2" type="ORF">CGI_10013948</name>
</gene>
<feature type="compositionally biased region" description="Acidic residues" evidence="1">
    <location>
        <begin position="270"/>
        <end position="283"/>
    </location>
</feature>
<feature type="compositionally biased region" description="Basic and acidic residues" evidence="1">
    <location>
        <begin position="755"/>
        <end position="789"/>
    </location>
</feature>
<feature type="compositionally biased region" description="Polar residues" evidence="1">
    <location>
        <begin position="682"/>
        <end position="697"/>
    </location>
</feature>